<feature type="compositionally biased region" description="Basic and acidic residues" evidence="5">
    <location>
        <begin position="44"/>
        <end position="60"/>
    </location>
</feature>
<feature type="domain" description="RING-type" evidence="6">
    <location>
        <begin position="195"/>
        <end position="233"/>
    </location>
</feature>
<sequence length="398" mass="45777">MASAGRGKARTKQAKKHEIAERVQEIQMRQKNWMEQREVALKKKVNSDGKSATVEKKPETKFAPSPKPTKTTAENITSTSNHQMSKERFKSWMIAKERKGKMDHGDYEEEDSADVLKVSSSRTPGYASPEPEWEEEETSYKNYQQSQIMNQMMSAEDFDARADSILTRVKYGLDKQDSSSNNNNSGASDLSGHYCPVCRKLMRGDQNSPLIYVPCGHNTCISCSKGRELCPCCGSQASSKTRNIMLMQIIEDYHKNLHRVKERQNPELSNASEKNQKRNRGINKTKYREEYENLKMRQEVLKVEIKNIQGEINSYVKEISDGEKQISKIRHEENKVIGQIQSLQEKLHALEQHRAQYETECESTRQTQKEARGKLHQTQDILLTVEIQMEKARLLAEQ</sequence>
<feature type="region of interest" description="Disordered" evidence="5">
    <location>
        <begin position="1"/>
        <end position="20"/>
    </location>
</feature>
<evidence type="ECO:0000256" key="4">
    <source>
        <dbReference type="SAM" id="Coils"/>
    </source>
</evidence>
<dbReference type="EnsemblMetazoa" id="G32056.3">
    <property type="protein sequence ID" value="G32056.3:cds"/>
    <property type="gene ID" value="G32056"/>
</dbReference>
<keyword evidence="4" id="KW-0175">Coiled coil</keyword>
<evidence type="ECO:0000313" key="7">
    <source>
        <dbReference type="EnsemblMetazoa" id="G32056.1:cds"/>
    </source>
</evidence>
<keyword evidence="2" id="KW-0862">Zinc</keyword>
<evidence type="ECO:0000256" key="5">
    <source>
        <dbReference type="SAM" id="MobiDB-lite"/>
    </source>
</evidence>
<organism evidence="7 8">
    <name type="scientific">Magallana gigas</name>
    <name type="common">Pacific oyster</name>
    <name type="synonym">Crassostrea gigas</name>
    <dbReference type="NCBI Taxonomy" id="29159"/>
    <lineage>
        <taxon>Eukaryota</taxon>
        <taxon>Metazoa</taxon>
        <taxon>Spiralia</taxon>
        <taxon>Lophotrochozoa</taxon>
        <taxon>Mollusca</taxon>
        <taxon>Bivalvia</taxon>
        <taxon>Autobranchia</taxon>
        <taxon>Pteriomorphia</taxon>
        <taxon>Ostreida</taxon>
        <taxon>Ostreoidea</taxon>
        <taxon>Ostreidae</taxon>
        <taxon>Magallana</taxon>
    </lineage>
</organism>
<keyword evidence="1 3" id="KW-0863">Zinc-finger</keyword>
<feature type="compositionally biased region" description="Polar residues" evidence="5">
    <location>
        <begin position="68"/>
        <end position="83"/>
    </location>
</feature>
<name>A0A8W8M9U4_MAGGI</name>
<dbReference type="Proteomes" id="UP000005408">
    <property type="component" value="Unassembled WGS sequence"/>
</dbReference>
<dbReference type="InterPro" id="IPR013083">
    <property type="entry name" value="Znf_RING/FYVE/PHD"/>
</dbReference>
<evidence type="ECO:0000256" key="3">
    <source>
        <dbReference type="PROSITE-ProRule" id="PRU00175"/>
    </source>
</evidence>
<dbReference type="Gene3D" id="3.30.40.10">
    <property type="entry name" value="Zinc/RING finger domain, C3HC4 (zinc finger)"/>
    <property type="match status" value="1"/>
</dbReference>
<proteinExistence type="predicted"/>
<evidence type="ECO:0000256" key="2">
    <source>
        <dbReference type="ARBA" id="ARBA00022833"/>
    </source>
</evidence>
<evidence type="ECO:0000259" key="6">
    <source>
        <dbReference type="PROSITE" id="PS50089"/>
    </source>
</evidence>
<feature type="region of interest" description="Disordered" evidence="5">
    <location>
        <begin position="263"/>
        <end position="284"/>
    </location>
</feature>
<dbReference type="PROSITE" id="PS50089">
    <property type="entry name" value="ZF_RING_2"/>
    <property type="match status" value="1"/>
</dbReference>
<evidence type="ECO:0000256" key="1">
    <source>
        <dbReference type="ARBA" id="ARBA00022771"/>
    </source>
</evidence>
<dbReference type="SUPFAM" id="SSF57850">
    <property type="entry name" value="RING/U-box"/>
    <property type="match status" value="1"/>
</dbReference>
<dbReference type="AlphaFoldDB" id="A0A8W8M9U4"/>
<feature type="coiled-coil region" evidence="4">
    <location>
        <begin position="284"/>
        <end position="367"/>
    </location>
</feature>
<keyword evidence="1 3" id="KW-0479">Metal-binding</keyword>
<feature type="region of interest" description="Disordered" evidence="5">
    <location>
        <begin position="44"/>
        <end position="136"/>
    </location>
</feature>
<dbReference type="GO" id="GO:0008270">
    <property type="term" value="F:zinc ion binding"/>
    <property type="evidence" value="ECO:0007669"/>
    <property type="project" value="UniProtKB-KW"/>
</dbReference>
<dbReference type="InterPro" id="IPR001841">
    <property type="entry name" value="Znf_RING"/>
</dbReference>
<feature type="compositionally biased region" description="Basic and acidic residues" evidence="5">
    <location>
        <begin position="84"/>
        <end position="105"/>
    </location>
</feature>
<protein>
    <recommendedName>
        <fullName evidence="6">RING-type domain-containing protein</fullName>
    </recommendedName>
</protein>
<evidence type="ECO:0000313" key="8">
    <source>
        <dbReference type="Proteomes" id="UP000005408"/>
    </source>
</evidence>
<accession>A0A8W8M9U4</accession>
<dbReference type="EnsemblMetazoa" id="G32056.1">
    <property type="protein sequence ID" value="G32056.1:cds"/>
    <property type="gene ID" value="G32056"/>
</dbReference>
<dbReference type="EnsemblMetazoa" id="G32056.6">
    <property type="protein sequence ID" value="G32056.6:cds"/>
    <property type="gene ID" value="G32056"/>
</dbReference>
<keyword evidence="8" id="KW-1185">Reference proteome</keyword>
<reference evidence="7" key="1">
    <citation type="submission" date="2022-08" db="UniProtKB">
        <authorList>
            <consortium name="EnsemblMetazoa"/>
        </authorList>
    </citation>
    <scope>IDENTIFICATION</scope>
    <source>
        <strain evidence="7">05x7-T-G4-1.051#20</strain>
    </source>
</reference>
<dbReference type="EnsemblMetazoa" id="G32056.4">
    <property type="protein sequence ID" value="G32056.4:cds"/>
    <property type="gene ID" value="G32056"/>
</dbReference>